<dbReference type="Proteomes" id="UP000317291">
    <property type="component" value="Unassembled WGS sequence"/>
</dbReference>
<reference evidence="2 3" key="1">
    <citation type="submission" date="2019-06" db="EMBL/GenBank/DDBJ databases">
        <title>Tsukamurella conjunctivitidis sp. nov., Tsukamurella assacharolytica sp. nov. and Tsukamurella sputae sp. nov. isolated from patients with conjunctivitis, bacteraemia (lymphoma) and respiratory infection (sputum) in Hong Kong.</title>
        <authorList>
            <person name="Teng J.L.L."/>
            <person name="Lee H.H."/>
            <person name="Fong J.Y.H."/>
            <person name="Fok K.M.N."/>
            <person name="Lau S.K.P."/>
            <person name="Woo P.C.Y."/>
        </authorList>
    </citation>
    <scope>NUCLEOTIDE SEQUENCE [LARGE SCALE GENOMIC DNA]</scope>
    <source>
        <strain evidence="2 3">HKU71</strain>
    </source>
</reference>
<evidence type="ECO:0000313" key="3">
    <source>
        <dbReference type="Proteomes" id="UP000317291"/>
    </source>
</evidence>
<evidence type="ECO:0000256" key="1">
    <source>
        <dbReference type="ARBA" id="ARBA00023115"/>
    </source>
</evidence>
<keyword evidence="3" id="KW-1185">Reference proteome</keyword>
<sequence>MSGAAETGAASGSGPVVIEADRDRPGAFTVFLDGTPQSYIDTGDPTNLVFEYVRRIGHVIDLARPPGVPVTAVHLGGGGFTLPRYIAHTRPGSRQQVLEVDRALIDAVRAAAPLPKREQIKIRCADAALAATVLPPGMLGTVEVLVVDVFAGARTPSGLTTSEFLASLKPLLAPGAVVALNVADGPPLAFARSVIATVAEVFGASTGGTVAVAAEPAVLKGRRFGNLVVVAGAVPDGLARRLAGDPFPGTLLSGGEVTRFVGGAKPFTSANAQESPMPPRGVFG</sequence>
<dbReference type="GO" id="GO:0006596">
    <property type="term" value="P:polyamine biosynthetic process"/>
    <property type="evidence" value="ECO:0007669"/>
    <property type="project" value="UniProtKB-KW"/>
</dbReference>
<organism evidence="2 3">
    <name type="scientific">Tsukamurella asaccharolytica</name>
    <dbReference type="NCBI Taxonomy" id="2592067"/>
    <lineage>
        <taxon>Bacteria</taxon>
        <taxon>Bacillati</taxon>
        <taxon>Actinomycetota</taxon>
        <taxon>Actinomycetes</taxon>
        <taxon>Mycobacteriales</taxon>
        <taxon>Tsukamurellaceae</taxon>
        <taxon>Tsukamurella</taxon>
    </lineage>
</organism>
<protein>
    <submittedName>
        <fullName evidence="2">Spermine synthase</fullName>
    </submittedName>
</protein>
<evidence type="ECO:0000313" key="2">
    <source>
        <dbReference type="EMBL" id="TWS18361.1"/>
    </source>
</evidence>
<accession>A0A5C5R854</accession>
<name>A0A5C5R854_9ACTN</name>
<dbReference type="NCBIfam" id="NF037959">
    <property type="entry name" value="MFS_SpdSyn"/>
    <property type="match status" value="1"/>
</dbReference>
<dbReference type="SUPFAM" id="SSF53335">
    <property type="entry name" value="S-adenosyl-L-methionine-dependent methyltransferases"/>
    <property type="match status" value="1"/>
</dbReference>
<dbReference type="OrthoDB" id="8221452at2"/>
<dbReference type="AlphaFoldDB" id="A0A5C5R854"/>
<dbReference type="InterPro" id="IPR029063">
    <property type="entry name" value="SAM-dependent_MTases_sf"/>
</dbReference>
<dbReference type="Gene3D" id="3.40.50.150">
    <property type="entry name" value="Vaccinia Virus protein VP39"/>
    <property type="match status" value="1"/>
</dbReference>
<comment type="caution">
    <text evidence="2">The sequence shown here is derived from an EMBL/GenBank/DDBJ whole genome shotgun (WGS) entry which is preliminary data.</text>
</comment>
<dbReference type="PANTHER" id="PTHR43317">
    <property type="entry name" value="THERMOSPERMINE SYNTHASE ACAULIS5"/>
    <property type="match status" value="1"/>
</dbReference>
<keyword evidence="1" id="KW-0620">Polyamine biosynthesis</keyword>
<gene>
    <name evidence="2" type="ORF">FK529_15830</name>
</gene>
<dbReference type="PANTHER" id="PTHR43317:SF1">
    <property type="entry name" value="THERMOSPERMINE SYNTHASE ACAULIS5"/>
    <property type="match status" value="1"/>
</dbReference>
<dbReference type="EMBL" id="VIGW01000010">
    <property type="protein sequence ID" value="TWS18361.1"/>
    <property type="molecule type" value="Genomic_DNA"/>
</dbReference>
<proteinExistence type="predicted"/>